<accession>A0A1J5TIX3</accession>
<dbReference type="InterPro" id="IPR003331">
    <property type="entry name" value="UDP_GlcNAc_Epimerase_2_dom"/>
</dbReference>
<name>A0A1J5TIX3_9ARCH</name>
<dbReference type="NCBIfam" id="TIGR00236">
    <property type="entry name" value="wecB"/>
    <property type="match status" value="1"/>
</dbReference>
<dbReference type="CDD" id="cd03786">
    <property type="entry name" value="GTB_UDP-GlcNAc_2-Epimerase"/>
    <property type="match status" value="1"/>
</dbReference>
<dbReference type="PANTHER" id="PTHR43174:SF1">
    <property type="entry name" value="UDP-N-ACETYLGLUCOSAMINE 2-EPIMERASE"/>
    <property type="match status" value="1"/>
</dbReference>
<proteinExistence type="predicted"/>
<dbReference type="Gene3D" id="3.40.50.2000">
    <property type="entry name" value="Glycogen Phosphorylase B"/>
    <property type="match status" value="2"/>
</dbReference>
<evidence type="ECO:0000313" key="3">
    <source>
        <dbReference type="Proteomes" id="UP000183375"/>
    </source>
</evidence>
<dbReference type="Pfam" id="PF02350">
    <property type="entry name" value="Epimerase_2"/>
    <property type="match status" value="1"/>
</dbReference>
<dbReference type="SUPFAM" id="SSF53756">
    <property type="entry name" value="UDP-Glycosyltransferase/glycogen phosphorylase"/>
    <property type="match status" value="1"/>
</dbReference>
<evidence type="ECO:0000259" key="1">
    <source>
        <dbReference type="Pfam" id="PF02350"/>
    </source>
</evidence>
<dbReference type="Proteomes" id="UP000183375">
    <property type="component" value="Unassembled WGS sequence"/>
</dbReference>
<comment type="caution">
    <text evidence="2">The sequence shown here is derived from an EMBL/GenBank/DDBJ whole genome shotgun (WGS) entry which is preliminary data.</text>
</comment>
<feature type="domain" description="UDP-N-acetylglucosamine 2-epimerase" evidence="1">
    <location>
        <begin position="29"/>
        <end position="346"/>
    </location>
</feature>
<gene>
    <name evidence="2" type="ORF">BEU01_03235</name>
</gene>
<dbReference type="PANTHER" id="PTHR43174">
    <property type="entry name" value="UDP-N-ACETYLGLUCOSAMINE 2-EPIMERASE"/>
    <property type="match status" value="1"/>
</dbReference>
<evidence type="ECO:0000313" key="2">
    <source>
        <dbReference type="EMBL" id="OIR20937.1"/>
    </source>
</evidence>
<dbReference type="InterPro" id="IPR029767">
    <property type="entry name" value="WecB-like"/>
</dbReference>
<sequence length="350" mass="40190">MNITCVVGARPQFIKLAPFFTRCEELNHKVRNIHTGQHYDKNMSDIFFDELGLKKPDKNLEIGSASQTKQIAKIILGLEEDLKKNKPDWVVVFGDTTSTIAASIVASKMNIKLAHIEAGLRSFNRDMPEEINRIVSDHISDLLFVPSDNGMTNLMNEGLKDKAIRTGDLMADVLFHFKEKISDAVLERYNIKKNDYYLLTLHRPASVDEPKMLDWMMKEILSLNKKIIFPVHPRTRLALERTKFEDNKMVLIPPQSYLDFQSLISNSKGILTDSGGIQKEAYLWKKPCYTLRTETEWRETIKAGWNTLVTPGKDCLLEIVNEWKKPNEHPDLYGDGKSAEKIIQELEKRN</sequence>
<dbReference type="EMBL" id="MIYX01000015">
    <property type="protein sequence ID" value="OIR20937.1"/>
    <property type="molecule type" value="Genomic_DNA"/>
</dbReference>
<dbReference type="AlphaFoldDB" id="A0A1J5TIX3"/>
<organism evidence="2 3">
    <name type="scientific">Marine Group III euryarchaeote CG-Epi4</name>
    <dbReference type="NCBI Taxonomy" id="1888998"/>
    <lineage>
        <taxon>Archaea</taxon>
        <taxon>Methanobacteriati</taxon>
        <taxon>Thermoplasmatota</taxon>
        <taxon>Thermoplasmata</taxon>
        <taxon>Candidatus Thermoprofundales</taxon>
    </lineage>
</organism>
<protein>
    <submittedName>
        <fullName evidence="2">UDP-N-acetylglucosamine 2-epimerase</fullName>
    </submittedName>
</protein>
<reference evidence="2 3" key="1">
    <citation type="submission" date="2016-08" db="EMBL/GenBank/DDBJ databases">
        <title>New Insights into Marine Group III Euryarchaeota, from dark to light.</title>
        <authorList>
            <person name="Haro-Moreno J.M."/>
            <person name="Rodriguez-Valera F."/>
            <person name="Lopez-Garcia P."/>
            <person name="Moreira D."/>
            <person name="Martin-Cuadrado A.B."/>
        </authorList>
    </citation>
    <scope>NUCLEOTIDE SEQUENCE [LARGE SCALE GENOMIC DNA]</scope>
    <source>
        <strain evidence="2">CG-Epi4</strain>
    </source>
</reference>